<evidence type="ECO:0000313" key="6">
    <source>
        <dbReference type="Proteomes" id="UP000286220"/>
    </source>
</evidence>
<organism evidence="1 4">
    <name type="scientific">Agathobacter rectalis</name>
    <dbReference type="NCBI Taxonomy" id="39491"/>
    <lineage>
        <taxon>Bacteria</taxon>
        <taxon>Bacillati</taxon>
        <taxon>Bacillota</taxon>
        <taxon>Clostridia</taxon>
        <taxon>Lachnospirales</taxon>
        <taxon>Lachnospiraceae</taxon>
        <taxon>Agathobacter</taxon>
    </lineage>
</organism>
<dbReference type="RefSeq" id="WP_055061730.1">
    <property type="nucleotide sequence ID" value="NZ_CVRQ01000018.1"/>
</dbReference>
<gene>
    <name evidence="3" type="ORF">DW912_07645</name>
    <name evidence="2" type="ORF">DXD95_08070</name>
    <name evidence="1" type="ORF">T1815_15161</name>
</gene>
<keyword evidence="4" id="KW-1185">Reference proteome</keyword>
<protein>
    <submittedName>
        <fullName evidence="1">Uncharacterized protein</fullName>
    </submittedName>
</protein>
<dbReference type="EMBL" id="CVRQ01000018">
    <property type="protein sequence ID" value="CRL37134.1"/>
    <property type="molecule type" value="Genomic_DNA"/>
</dbReference>
<evidence type="ECO:0000313" key="4">
    <source>
        <dbReference type="Proteomes" id="UP000049472"/>
    </source>
</evidence>
<sequence>MNPNYPQCYCNALLNFIGQNKYKEAQDKVKGIEVLQRLKQLHDSDVEEFEIMRAGVESEKAH</sequence>
<proteinExistence type="predicted"/>
<dbReference type="Proteomes" id="UP000260642">
    <property type="component" value="Unassembled WGS sequence"/>
</dbReference>
<dbReference type="EMBL" id="QSFZ01000006">
    <property type="protein sequence ID" value="RHA92581.1"/>
    <property type="molecule type" value="Genomic_DNA"/>
</dbReference>
<reference evidence="1" key="2">
    <citation type="submission" date="2015-05" db="EMBL/GenBank/DDBJ databases">
        <authorList>
            <person name="Wang D.B."/>
            <person name="Wang M."/>
        </authorList>
    </citation>
    <scope>NUCLEOTIDE SEQUENCE [LARGE SCALE GENOMIC DNA]</scope>
    <source>
        <strain evidence="1">T1-815</strain>
    </source>
</reference>
<evidence type="ECO:0000313" key="5">
    <source>
        <dbReference type="Proteomes" id="UP000260642"/>
    </source>
</evidence>
<dbReference type="AlphaFoldDB" id="A0A0M6WM85"/>
<evidence type="ECO:0000313" key="2">
    <source>
        <dbReference type="EMBL" id="RGI67902.1"/>
    </source>
</evidence>
<accession>A0A0M6WM85</accession>
<reference evidence="4" key="1">
    <citation type="submission" date="2015-05" db="EMBL/GenBank/DDBJ databases">
        <authorList>
            <consortium name="Pathogen Informatics"/>
        </authorList>
    </citation>
    <scope>NUCLEOTIDE SEQUENCE [LARGE SCALE GENOMIC DNA]</scope>
    <source>
        <strain evidence="4">T1-815</strain>
    </source>
</reference>
<evidence type="ECO:0000313" key="3">
    <source>
        <dbReference type="EMBL" id="RHA92581.1"/>
    </source>
</evidence>
<dbReference type="Proteomes" id="UP000286220">
    <property type="component" value="Unassembled WGS sequence"/>
</dbReference>
<dbReference type="Proteomes" id="UP000049472">
    <property type="component" value="Unassembled WGS sequence"/>
</dbReference>
<dbReference type="EMBL" id="QSOB01000010">
    <property type="protein sequence ID" value="RGI67902.1"/>
    <property type="molecule type" value="Genomic_DNA"/>
</dbReference>
<name>A0A0M6WM85_9FIRM</name>
<evidence type="ECO:0000313" key="1">
    <source>
        <dbReference type="EMBL" id="CRL37134.1"/>
    </source>
</evidence>
<reference evidence="5 6" key="3">
    <citation type="submission" date="2018-08" db="EMBL/GenBank/DDBJ databases">
        <title>A genome reference for cultivated species of the human gut microbiota.</title>
        <authorList>
            <person name="Zou Y."/>
            <person name="Xue W."/>
            <person name="Luo G."/>
        </authorList>
    </citation>
    <scope>NUCLEOTIDE SEQUENCE [LARGE SCALE GENOMIC DNA]</scope>
    <source>
        <strain evidence="3 6">AM42-17AT</strain>
        <strain evidence="2 5">TM10-3</strain>
    </source>
</reference>